<dbReference type="Pfam" id="PF25973">
    <property type="entry name" value="BSH_CzcB"/>
    <property type="match status" value="1"/>
</dbReference>
<name>A0A8F9TVX3_9BACT</name>
<dbReference type="PANTHER" id="PTHR30469">
    <property type="entry name" value="MULTIDRUG RESISTANCE PROTEIN MDTA"/>
    <property type="match status" value="1"/>
</dbReference>
<dbReference type="FunFam" id="2.40.30.170:FF:000010">
    <property type="entry name" value="Efflux RND transporter periplasmic adaptor subunit"/>
    <property type="match status" value="1"/>
</dbReference>
<sequence>MAKRMILMLVLTLAVLGGVFGWWIYKGMKMGKAMAAQKPAPTAVSAAVAKADTWEPTLHAVGSLAAVQGVTLSAEVAGKVVRINFESGQKVKKGDALVELSVSTEKAQLAAAEAAMALAESNFKRTNGLFEKKTLSQSELDAADAQLKQAQAQAAGLKAMIAKKTIRAPFDGDLGIRLINLGEVLKEGQAVVDLQALDPIYVNFTLPQQDVKSIKSQQPINLTVDAYPGETFKGKVNALDSRLDPTTRSLQVQATLENKDGRLRPGMFGSVDVLLPAQKRDVVVVPQTAIIYNPYGNAVYIIEPAKDKEGHEVKDEKGQPALSVRQQFVKLGDTRGDVVAIEDGVKPGERVVTAGQLKLRNGVEVTINNSIAPATNTAPTPPNT</sequence>
<organism evidence="5 6">
    <name type="scientific">Horticoccus luteus</name>
    <dbReference type="NCBI Taxonomy" id="2862869"/>
    <lineage>
        <taxon>Bacteria</taxon>
        <taxon>Pseudomonadati</taxon>
        <taxon>Verrucomicrobiota</taxon>
        <taxon>Opitutia</taxon>
        <taxon>Opitutales</taxon>
        <taxon>Opitutaceae</taxon>
        <taxon>Horticoccus</taxon>
    </lineage>
</organism>
<comment type="similarity">
    <text evidence="1">Belongs to the membrane fusion protein (MFP) (TC 8.A.1) family.</text>
</comment>
<evidence type="ECO:0000259" key="4">
    <source>
        <dbReference type="Pfam" id="PF25973"/>
    </source>
</evidence>
<evidence type="ECO:0000313" key="6">
    <source>
        <dbReference type="Proteomes" id="UP000825051"/>
    </source>
</evidence>
<dbReference type="PANTHER" id="PTHR30469:SF11">
    <property type="entry name" value="BLL4320 PROTEIN"/>
    <property type="match status" value="1"/>
</dbReference>
<proteinExistence type="inferred from homology"/>
<evidence type="ECO:0000259" key="3">
    <source>
        <dbReference type="Pfam" id="PF25954"/>
    </source>
</evidence>
<feature type="domain" description="CzcB-like barrel-sandwich hybrid" evidence="4">
    <location>
        <begin position="71"/>
        <end position="192"/>
    </location>
</feature>
<feature type="domain" description="CusB-like beta-barrel" evidence="3">
    <location>
        <begin position="200"/>
        <end position="272"/>
    </location>
</feature>
<dbReference type="Gene3D" id="1.10.287.470">
    <property type="entry name" value="Helix hairpin bin"/>
    <property type="match status" value="1"/>
</dbReference>
<dbReference type="EMBL" id="CP080507">
    <property type="protein sequence ID" value="QYM80219.1"/>
    <property type="molecule type" value="Genomic_DNA"/>
</dbReference>
<dbReference type="Gene3D" id="2.40.420.20">
    <property type="match status" value="1"/>
</dbReference>
<dbReference type="KEGG" id="ole:K0B96_06280"/>
<dbReference type="RefSeq" id="WP_220165084.1">
    <property type="nucleotide sequence ID" value="NZ_CP080507.1"/>
</dbReference>
<dbReference type="InterPro" id="IPR006143">
    <property type="entry name" value="RND_pump_MFP"/>
</dbReference>
<evidence type="ECO:0000313" key="5">
    <source>
        <dbReference type="EMBL" id="QYM80219.1"/>
    </source>
</evidence>
<feature type="coiled-coil region" evidence="2">
    <location>
        <begin position="102"/>
        <end position="167"/>
    </location>
</feature>
<dbReference type="NCBIfam" id="TIGR01730">
    <property type="entry name" value="RND_mfp"/>
    <property type="match status" value="1"/>
</dbReference>
<dbReference type="Gene3D" id="2.40.50.100">
    <property type="match status" value="1"/>
</dbReference>
<keyword evidence="6" id="KW-1185">Reference proteome</keyword>
<dbReference type="SUPFAM" id="SSF111369">
    <property type="entry name" value="HlyD-like secretion proteins"/>
    <property type="match status" value="1"/>
</dbReference>
<reference evidence="5" key="1">
    <citation type="submission" date="2021-08" db="EMBL/GenBank/DDBJ databases">
        <title>Genome of a novel bacterium of the phylum Verrucomicrobia, Oleiharenicola sp. KSB-15.</title>
        <authorList>
            <person name="Chung J.-H."/>
            <person name="Ahn J.-H."/>
            <person name="Yoon Y."/>
            <person name="Kim D.-Y."/>
            <person name="An S.-H."/>
            <person name="Park I."/>
            <person name="Yeon J."/>
        </authorList>
    </citation>
    <scope>NUCLEOTIDE SEQUENCE</scope>
    <source>
        <strain evidence="5">KSB-15</strain>
    </source>
</reference>
<dbReference type="GO" id="GO:0015562">
    <property type="term" value="F:efflux transmembrane transporter activity"/>
    <property type="evidence" value="ECO:0007669"/>
    <property type="project" value="TreeGrafter"/>
</dbReference>
<evidence type="ECO:0000256" key="1">
    <source>
        <dbReference type="ARBA" id="ARBA00009477"/>
    </source>
</evidence>
<gene>
    <name evidence="5" type="ORF">K0B96_06280</name>
</gene>
<dbReference type="Proteomes" id="UP000825051">
    <property type="component" value="Chromosome"/>
</dbReference>
<dbReference type="GO" id="GO:1990281">
    <property type="term" value="C:efflux pump complex"/>
    <property type="evidence" value="ECO:0007669"/>
    <property type="project" value="TreeGrafter"/>
</dbReference>
<accession>A0A8F9TVX3</accession>
<dbReference type="Gene3D" id="2.40.30.170">
    <property type="match status" value="1"/>
</dbReference>
<dbReference type="InterPro" id="IPR058647">
    <property type="entry name" value="BSH_CzcB-like"/>
</dbReference>
<protein>
    <submittedName>
        <fullName evidence="5">Efflux RND transporter periplasmic adaptor subunit</fullName>
    </submittedName>
</protein>
<dbReference type="InterPro" id="IPR058792">
    <property type="entry name" value="Beta-barrel_RND_2"/>
</dbReference>
<dbReference type="AlphaFoldDB" id="A0A8F9TVX3"/>
<dbReference type="Pfam" id="PF25954">
    <property type="entry name" value="Beta-barrel_RND_2"/>
    <property type="match status" value="1"/>
</dbReference>
<evidence type="ECO:0000256" key="2">
    <source>
        <dbReference type="SAM" id="Coils"/>
    </source>
</evidence>
<keyword evidence="2" id="KW-0175">Coiled coil</keyword>